<dbReference type="RefSeq" id="WP_044823530.1">
    <property type="nucleotide sequence ID" value="NZ_CP009687.1"/>
</dbReference>
<evidence type="ECO:0000256" key="6">
    <source>
        <dbReference type="ARBA" id="ARBA00022692"/>
    </source>
</evidence>
<dbReference type="AlphaFoldDB" id="A0A0D8IBL2"/>
<feature type="transmembrane region" description="Helical" evidence="9">
    <location>
        <begin position="35"/>
        <end position="55"/>
    </location>
</feature>
<keyword evidence="3 9" id="KW-0813">Transport</keyword>
<dbReference type="PANTHER" id="PTHR30425:SF1">
    <property type="entry name" value="PHOSPHATE TRANSPORT SYSTEM PERMEASE PROTEIN PSTC"/>
    <property type="match status" value="1"/>
</dbReference>
<keyword evidence="8 9" id="KW-0472">Membrane</keyword>
<comment type="subcellular location">
    <subcellularLocation>
        <location evidence="1 9">Cell membrane</location>
        <topology evidence="1 9">Multi-pass membrane protein</topology>
    </subcellularLocation>
</comment>
<comment type="function">
    <text evidence="10">Part of the binding-protein-dependent transport system for phosphate; probably responsible for the translocation of the substrate across the membrane.</text>
</comment>
<comment type="caution">
    <text evidence="10">Lacks conserved residue(s) required for the propagation of feature annotation.</text>
</comment>
<evidence type="ECO:0000256" key="5">
    <source>
        <dbReference type="ARBA" id="ARBA00022592"/>
    </source>
</evidence>
<dbReference type="InterPro" id="IPR035906">
    <property type="entry name" value="MetI-like_sf"/>
</dbReference>
<keyword evidence="5 10" id="KW-0592">Phosphate transport</keyword>
<gene>
    <name evidence="11" type="primary">pstC1</name>
    <name evidence="11" type="ORF">CACET_c12680</name>
</gene>
<feature type="transmembrane region" description="Helical" evidence="9">
    <location>
        <begin position="99"/>
        <end position="124"/>
    </location>
</feature>
<evidence type="ECO:0000256" key="2">
    <source>
        <dbReference type="ARBA" id="ARBA00007069"/>
    </source>
</evidence>
<dbReference type="CDD" id="cd06261">
    <property type="entry name" value="TM_PBP2"/>
    <property type="match status" value="1"/>
</dbReference>
<keyword evidence="6 9" id="KW-0812">Transmembrane</keyword>
<keyword evidence="4 10" id="KW-1003">Cell membrane</keyword>
<dbReference type="EMBL" id="CP009687">
    <property type="protein sequence ID" value="AKL94733.1"/>
    <property type="molecule type" value="Genomic_DNA"/>
</dbReference>
<feature type="transmembrane region" description="Helical" evidence="9">
    <location>
        <begin position="308"/>
        <end position="328"/>
    </location>
</feature>
<evidence type="ECO:0000256" key="4">
    <source>
        <dbReference type="ARBA" id="ARBA00022475"/>
    </source>
</evidence>
<dbReference type="STRING" id="84022.CACET_c12680"/>
<dbReference type="GO" id="GO:0005315">
    <property type="term" value="F:phosphate transmembrane transporter activity"/>
    <property type="evidence" value="ECO:0007669"/>
    <property type="project" value="InterPro"/>
</dbReference>
<keyword evidence="12" id="KW-1185">Reference proteome</keyword>
<evidence type="ECO:0000256" key="9">
    <source>
        <dbReference type="RuleBase" id="RU363032"/>
    </source>
</evidence>
<dbReference type="Proteomes" id="UP000035704">
    <property type="component" value="Chromosome"/>
</dbReference>
<accession>A0A0D8IBL2</accession>
<name>A0A0D8IBL2_9CLOT</name>
<evidence type="ECO:0000256" key="10">
    <source>
        <dbReference type="RuleBase" id="RU363054"/>
    </source>
</evidence>
<dbReference type="KEGG" id="cace:CACET_c12680"/>
<dbReference type="Gene3D" id="1.10.3720.10">
    <property type="entry name" value="MetI-like"/>
    <property type="match status" value="1"/>
</dbReference>
<dbReference type="GO" id="GO:0005886">
    <property type="term" value="C:plasma membrane"/>
    <property type="evidence" value="ECO:0007669"/>
    <property type="project" value="UniProtKB-SubCell"/>
</dbReference>
<dbReference type="OrthoDB" id="9785113at2"/>
<evidence type="ECO:0000256" key="3">
    <source>
        <dbReference type="ARBA" id="ARBA00022448"/>
    </source>
</evidence>
<evidence type="ECO:0000256" key="7">
    <source>
        <dbReference type="ARBA" id="ARBA00022989"/>
    </source>
</evidence>
<dbReference type="InterPro" id="IPR011864">
    <property type="entry name" value="Phosphate_PstC"/>
</dbReference>
<evidence type="ECO:0000256" key="1">
    <source>
        <dbReference type="ARBA" id="ARBA00004651"/>
    </source>
</evidence>
<comment type="similarity">
    <text evidence="2 10">Belongs to the binding-protein-dependent transport system permease family. CysTW subfamily.</text>
</comment>
<organism evidence="11 12">
    <name type="scientific">Clostridium aceticum</name>
    <dbReference type="NCBI Taxonomy" id="84022"/>
    <lineage>
        <taxon>Bacteria</taxon>
        <taxon>Bacillati</taxon>
        <taxon>Bacillota</taxon>
        <taxon>Clostridia</taxon>
        <taxon>Eubacteriales</taxon>
        <taxon>Clostridiaceae</taxon>
        <taxon>Clostridium</taxon>
    </lineage>
</organism>
<dbReference type="SUPFAM" id="SSF161098">
    <property type="entry name" value="MetI-like"/>
    <property type="match status" value="1"/>
</dbReference>
<reference evidence="11 12" key="1">
    <citation type="submission" date="2014-10" db="EMBL/GenBank/DDBJ databases">
        <title>Genome sequence of Clostridium aceticum DSM 1496.</title>
        <authorList>
            <person name="Poehlein A."/>
            <person name="Schiel-Bengelsdorf B."/>
            <person name="Gottschalk G."/>
            <person name="Duerre P."/>
            <person name="Daniel R."/>
        </authorList>
    </citation>
    <scope>NUCLEOTIDE SEQUENCE [LARGE SCALE GENOMIC DNA]</scope>
    <source>
        <strain evidence="11 12">DSM 1496</strain>
    </source>
</reference>
<dbReference type="InterPro" id="IPR000515">
    <property type="entry name" value="MetI-like"/>
</dbReference>
<protein>
    <recommendedName>
        <fullName evidence="10">Phosphate transport system permease protein</fullName>
    </recommendedName>
</protein>
<dbReference type="PANTHER" id="PTHR30425">
    <property type="entry name" value="PHOSPHATE TRANSPORT SYSTEM PERMEASE PROTEIN PST"/>
    <property type="match status" value="1"/>
</dbReference>
<dbReference type="PROSITE" id="PS50928">
    <property type="entry name" value="ABC_TM1"/>
    <property type="match status" value="1"/>
</dbReference>
<feature type="transmembrane region" description="Helical" evidence="9">
    <location>
        <begin position="136"/>
        <end position="164"/>
    </location>
</feature>
<evidence type="ECO:0000256" key="8">
    <source>
        <dbReference type="ARBA" id="ARBA00023136"/>
    </source>
</evidence>
<feature type="transmembrane region" description="Helical" evidence="9">
    <location>
        <begin position="188"/>
        <end position="211"/>
    </location>
</feature>
<evidence type="ECO:0000313" key="11">
    <source>
        <dbReference type="EMBL" id="AKL94733.1"/>
    </source>
</evidence>
<evidence type="ECO:0000313" key="12">
    <source>
        <dbReference type="Proteomes" id="UP000035704"/>
    </source>
</evidence>
<dbReference type="Pfam" id="PF00528">
    <property type="entry name" value="BPD_transp_1"/>
    <property type="match status" value="1"/>
</dbReference>
<proteinExistence type="inferred from homology"/>
<keyword evidence="7 9" id="KW-1133">Transmembrane helix</keyword>
<sequence length="342" mass="37350">MEKIQQYDVSESYHYGRKARAYKINRIKEKICEKLILLFTMLSATMIIFIFTFILQKSWNVFMVNGIGFLTQSGFDQQIITAFNSLASERYWEFGLRNLVVGTLTTTLGALCIAVPMGVGTAIVISEMLKGWQKTFMISVVRLLAAIPSVIFGFIGLMLVVPYIRDTFITVDMQIDYLEYFQLSGRSMLAGILVLAFMIIPIIVALSVDAINAVPRKYREAALSLGLSNWRTLIKVVLPTAKSGIIAGIILGTGRGIGEAIALSMVSGSIGVLPNPTHGGVFFLTPVLPLASAIVNKSEAISVPSIESALFGCGVVLLITTTLLSVSARTVEKIVRRRQGLV</sequence>
<dbReference type="InterPro" id="IPR051124">
    <property type="entry name" value="Phosphate_Transport_Permease"/>
</dbReference>
<dbReference type="PATRIC" id="fig|84022.5.peg.2723"/>
<dbReference type="NCBIfam" id="TIGR02138">
    <property type="entry name" value="phosphate_pstC"/>
    <property type="match status" value="1"/>
</dbReference>
<dbReference type="GO" id="GO:0006817">
    <property type="term" value="P:phosphate ion transport"/>
    <property type="evidence" value="ECO:0007669"/>
    <property type="project" value="UniProtKB-KW"/>
</dbReference>